<dbReference type="Proteomes" id="UP000199013">
    <property type="component" value="Unassembled WGS sequence"/>
</dbReference>
<reference evidence="2" key="1">
    <citation type="submission" date="2016-02" db="EMBL/GenBank/DDBJ databases">
        <authorList>
            <person name="Wibberg D."/>
        </authorList>
    </citation>
    <scope>NUCLEOTIDE SEQUENCE [LARGE SCALE GENOMIC DNA]</scope>
</reference>
<evidence type="ECO:0000313" key="2">
    <source>
        <dbReference type="Proteomes" id="UP000199013"/>
    </source>
</evidence>
<dbReference type="NCBIfam" id="TIGR04363">
    <property type="entry name" value="LD_lanti_pre"/>
    <property type="match status" value="1"/>
</dbReference>
<dbReference type="AlphaFoldDB" id="A0A1C3P1Q4"/>
<evidence type="ECO:0008006" key="3">
    <source>
        <dbReference type="Google" id="ProtNLM"/>
    </source>
</evidence>
<gene>
    <name evidence="1" type="ORF">FDG2_3899</name>
</gene>
<organism evidence="1 2">
    <name type="scientific">Candidatus Protofrankia californiensis</name>
    <dbReference type="NCBI Taxonomy" id="1839754"/>
    <lineage>
        <taxon>Bacteria</taxon>
        <taxon>Bacillati</taxon>
        <taxon>Actinomycetota</taxon>
        <taxon>Actinomycetes</taxon>
        <taxon>Frankiales</taxon>
        <taxon>Frankiaceae</taxon>
        <taxon>Protofrankia</taxon>
    </lineage>
</organism>
<accession>A0A1C3P1Q4</accession>
<protein>
    <recommendedName>
        <fullName evidence="3">FxLD family lantipeptide</fullName>
    </recommendedName>
</protein>
<keyword evidence="2" id="KW-1185">Reference proteome</keyword>
<sequence>MAPGAPASAVLERTDPAQLDAWNEFRLDVQVTTEAVVGYTVRACDTSDTCGSTCVSACASA</sequence>
<name>A0A1C3P1Q4_9ACTN</name>
<evidence type="ECO:0000313" key="1">
    <source>
        <dbReference type="EMBL" id="SBW23743.1"/>
    </source>
</evidence>
<proteinExistence type="predicted"/>
<dbReference type="EMBL" id="FLUV01001641">
    <property type="protein sequence ID" value="SBW23743.1"/>
    <property type="molecule type" value="Genomic_DNA"/>
</dbReference>
<dbReference type="InterPro" id="IPR027575">
    <property type="entry name" value="LD_lanti_pre"/>
</dbReference>